<proteinExistence type="predicted"/>
<dbReference type="AlphaFoldDB" id="A0A0S4LBD2"/>
<sequence>MTSSWEQTLLGPVAALGERVLAILPNILAMMILLLVGLGAAWGTGHLMERLLRVIGLDRLCDRIGIAAALLRGGIKADPSYIIGRITYWLIVIFATTASLGALDVAPINEAAHSLLSYIPHLVTAAVIGIIGYLVSNFVSQAVLIAAVNAGLPPARWIAAGTRWGIQLLTVAMALEQLGIAQHIVVVGFGITWGGLVLAAALALGLGGKDLAKDFLERRLAGHSRSQINEDLRHL</sequence>
<dbReference type="STRING" id="1742973.COMA2_120089"/>
<keyword evidence="3" id="KW-1185">Reference proteome</keyword>
<dbReference type="EMBL" id="CZPZ01000004">
    <property type="protein sequence ID" value="CUS33140.1"/>
    <property type="molecule type" value="Genomic_DNA"/>
</dbReference>
<organism evidence="2 3">
    <name type="scientific">Candidatus Nitrospira nitrificans</name>
    <dbReference type="NCBI Taxonomy" id="1742973"/>
    <lineage>
        <taxon>Bacteria</taxon>
        <taxon>Pseudomonadati</taxon>
        <taxon>Nitrospirota</taxon>
        <taxon>Nitrospiria</taxon>
        <taxon>Nitrospirales</taxon>
        <taxon>Nitrospiraceae</taxon>
        <taxon>Nitrospira</taxon>
    </lineage>
</organism>
<reference evidence="3" key="1">
    <citation type="submission" date="2015-10" db="EMBL/GenBank/DDBJ databases">
        <authorList>
            <person name="Luecker S."/>
            <person name="Luecker S."/>
        </authorList>
    </citation>
    <scope>NUCLEOTIDE SEQUENCE [LARGE SCALE GENOMIC DNA]</scope>
</reference>
<feature type="transmembrane region" description="Helical" evidence="1">
    <location>
        <begin position="180"/>
        <end position="206"/>
    </location>
</feature>
<dbReference type="RefSeq" id="WP_090894879.1">
    <property type="nucleotide sequence ID" value="NZ_CZPZ01000004.1"/>
</dbReference>
<feature type="transmembrane region" description="Helical" evidence="1">
    <location>
        <begin position="86"/>
        <end position="103"/>
    </location>
</feature>
<keyword evidence="1" id="KW-0812">Transmembrane</keyword>
<dbReference type="InterPro" id="IPR008910">
    <property type="entry name" value="MSC_TM_helix"/>
</dbReference>
<name>A0A0S4LBD2_9BACT</name>
<dbReference type="Pfam" id="PF05552">
    <property type="entry name" value="MS_channel_1st_1"/>
    <property type="match status" value="2"/>
</dbReference>
<gene>
    <name evidence="2" type="ORF">COMA2_120089</name>
</gene>
<dbReference type="Proteomes" id="UP000198736">
    <property type="component" value="Unassembled WGS sequence"/>
</dbReference>
<evidence type="ECO:0000256" key="1">
    <source>
        <dbReference type="SAM" id="Phobius"/>
    </source>
</evidence>
<dbReference type="OrthoDB" id="9790359at2"/>
<keyword evidence="1" id="KW-0472">Membrane</keyword>
<dbReference type="Gene3D" id="1.10.287.1260">
    <property type="match status" value="1"/>
</dbReference>
<feature type="transmembrane region" description="Helical" evidence="1">
    <location>
        <begin position="20"/>
        <end position="43"/>
    </location>
</feature>
<evidence type="ECO:0000313" key="2">
    <source>
        <dbReference type="EMBL" id="CUS33140.1"/>
    </source>
</evidence>
<keyword evidence="1" id="KW-1133">Transmembrane helix</keyword>
<evidence type="ECO:0000313" key="3">
    <source>
        <dbReference type="Proteomes" id="UP000198736"/>
    </source>
</evidence>
<feature type="transmembrane region" description="Helical" evidence="1">
    <location>
        <begin position="115"/>
        <end position="135"/>
    </location>
</feature>
<protein>
    <submittedName>
        <fullName evidence="2">Uncharacterized protein</fullName>
    </submittedName>
</protein>
<accession>A0A0S4LBD2</accession>